<dbReference type="PROSITE" id="PS00216">
    <property type="entry name" value="SUGAR_TRANSPORT_1"/>
    <property type="match status" value="1"/>
</dbReference>
<dbReference type="CDD" id="cd17323">
    <property type="entry name" value="MFS_Tpo1_MDR_like"/>
    <property type="match status" value="1"/>
</dbReference>
<evidence type="ECO:0000256" key="4">
    <source>
        <dbReference type="ARBA" id="ARBA00022989"/>
    </source>
</evidence>
<feature type="transmembrane region" description="Helical" evidence="6">
    <location>
        <begin position="114"/>
        <end position="134"/>
    </location>
</feature>
<evidence type="ECO:0000256" key="2">
    <source>
        <dbReference type="ARBA" id="ARBA00008335"/>
    </source>
</evidence>
<proteinExistence type="inferred from homology"/>
<evidence type="ECO:0000256" key="6">
    <source>
        <dbReference type="SAM" id="Phobius"/>
    </source>
</evidence>
<evidence type="ECO:0000256" key="1">
    <source>
        <dbReference type="ARBA" id="ARBA00004651"/>
    </source>
</evidence>
<name>A0AAD6CHM4_9EURO</name>
<reference evidence="8" key="2">
    <citation type="journal article" date="2023" name="IMA Fungus">
        <title>Comparative genomic study of the Penicillium genus elucidates a diverse pangenome and 15 lateral gene transfer events.</title>
        <authorList>
            <person name="Petersen C."/>
            <person name="Sorensen T."/>
            <person name="Nielsen M.R."/>
            <person name="Sondergaard T.E."/>
            <person name="Sorensen J.L."/>
            <person name="Fitzpatrick D.A."/>
            <person name="Frisvad J.C."/>
            <person name="Nielsen K.L."/>
        </authorList>
    </citation>
    <scope>NUCLEOTIDE SEQUENCE</scope>
    <source>
        <strain evidence="8">IBT 16125</strain>
    </source>
</reference>
<keyword evidence="3 6" id="KW-0812">Transmembrane</keyword>
<feature type="transmembrane region" description="Helical" evidence="6">
    <location>
        <begin position="345"/>
        <end position="369"/>
    </location>
</feature>
<dbReference type="GeneID" id="81594616"/>
<feature type="transmembrane region" description="Helical" evidence="6">
    <location>
        <begin position="418"/>
        <end position="438"/>
    </location>
</feature>
<dbReference type="GO" id="GO:0022857">
    <property type="term" value="F:transmembrane transporter activity"/>
    <property type="evidence" value="ECO:0007669"/>
    <property type="project" value="InterPro"/>
</dbReference>
<dbReference type="GO" id="GO:0005886">
    <property type="term" value="C:plasma membrane"/>
    <property type="evidence" value="ECO:0007669"/>
    <property type="project" value="UniProtKB-SubCell"/>
</dbReference>
<dbReference type="PANTHER" id="PTHR23502:SF7">
    <property type="entry name" value="DRUG_PROTON ANTIPORTER YHK8-RELATED"/>
    <property type="match status" value="1"/>
</dbReference>
<dbReference type="PANTHER" id="PTHR23502">
    <property type="entry name" value="MAJOR FACILITATOR SUPERFAMILY"/>
    <property type="match status" value="1"/>
</dbReference>
<dbReference type="AlphaFoldDB" id="A0AAD6CHM4"/>
<evidence type="ECO:0000256" key="3">
    <source>
        <dbReference type="ARBA" id="ARBA00022692"/>
    </source>
</evidence>
<keyword evidence="5 6" id="KW-0472">Membrane</keyword>
<accession>A0AAD6CHM4</accession>
<feature type="transmembrane region" description="Helical" evidence="6">
    <location>
        <begin position="171"/>
        <end position="193"/>
    </location>
</feature>
<feature type="transmembrane region" description="Helical" evidence="6">
    <location>
        <begin position="486"/>
        <end position="506"/>
    </location>
</feature>
<dbReference type="InterPro" id="IPR036259">
    <property type="entry name" value="MFS_trans_sf"/>
</dbReference>
<evidence type="ECO:0000259" key="7">
    <source>
        <dbReference type="PROSITE" id="PS50850"/>
    </source>
</evidence>
<dbReference type="SUPFAM" id="SSF103473">
    <property type="entry name" value="MFS general substrate transporter"/>
    <property type="match status" value="1"/>
</dbReference>
<dbReference type="InterPro" id="IPR011701">
    <property type="entry name" value="MFS"/>
</dbReference>
<dbReference type="GO" id="GO:0140115">
    <property type="term" value="P:export across plasma membrane"/>
    <property type="evidence" value="ECO:0007669"/>
    <property type="project" value="UniProtKB-ARBA"/>
</dbReference>
<organism evidence="8 9">
    <name type="scientific">Penicillium daleae</name>
    <dbReference type="NCBI Taxonomy" id="63821"/>
    <lineage>
        <taxon>Eukaryota</taxon>
        <taxon>Fungi</taxon>
        <taxon>Dikarya</taxon>
        <taxon>Ascomycota</taxon>
        <taxon>Pezizomycotina</taxon>
        <taxon>Eurotiomycetes</taxon>
        <taxon>Eurotiomycetidae</taxon>
        <taxon>Eurotiales</taxon>
        <taxon>Aspergillaceae</taxon>
        <taxon>Penicillium</taxon>
    </lineage>
</organism>
<protein>
    <recommendedName>
        <fullName evidence="7">Major facilitator superfamily (MFS) profile domain-containing protein</fullName>
    </recommendedName>
</protein>
<feature type="transmembrane region" description="Helical" evidence="6">
    <location>
        <begin position="232"/>
        <end position="254"/>
    </location>
</feature>
<dbReference type="InterPro" id="IPR020846">
    <property type="entry name" value="MFS_dom"/>
</dbReference>
<comment type="similarity">
    <text evidence="2">Belongs to the major facilitator superfamily.</text>
</comment>
<comment type="subcellular location">
    <subcellularLocation>
        <location evidence="1">Cell membrane</location>
        <topology evidence="1">Multi-pass membrane protein</topology>
    </subcellularLocation>
</comment>
<feature type="transmembrane region" description="Helical" evidence="6">
    <location>
        <begin position="78"/>
        <end position="102"/>
    </location>
</feature>
<dbReference type="Proteomes" id="UP001213681">
    <property type="component" value="Unassembled WGS sequence"/>
</dbReference>
<reference evidence="8" key="1">
    <citation type="submission" date="2022-12" db="EMBL/GenBank/DDBJ databases">
        <authorList>
            <person name="Petersen C."/>
        </authorList>
    </citation>
    <scope>NUCLEOTIDE SEQUENCE</scope>
    <source>
        <strain evidence="8">IBT 16125</strain>
    </source>
</reference>
<feature type="transmembrane region" description="Helical" evidence="6">
    <location>
        <begin position="303"/>
        <end position="333"/>
    </location>
</feature>
<gene>
    <name evidence="8" type="ORF">N7458_000979</name>
</gene>
<dbReference type="EMBL" id="JAPVEA010000001">
    <property type="protein sequence ID" value="KAJ5465293.1"/>
    <property type="molecule type" value="Genomic_DNA"/>
</dbReference>
<feature type="transmembrane region" description="Helical" evidence="6">
    <location>
        <begin position="205"/>
        <end position="226"/>
    </location>
</feature>
<dbReference type="Pfam" id="PF07690">
    <property type="entry name" value="MFS_1"/>
    <property type="match status" value="1"/>
</dbReference>
<dbReference type="PROSITE" id="PS50850">
    <property type="entry name" value="MFS"/>
    <property type="match status" value="1"/>
</dbReference>
<dbReference type="InterPro" id="IPR005829">
    <property type="entry name" value="Sugar_transporter_CS"/>
</dbReference>
<evidence type="ECO:0000313" key="8">
    <source>
        <dbReference type="EMBL" id="KAJ5465293.1"/>
    </source>
</evidence>
<feature type="domain" description="Major facilitator superfamily (MFS) profile" evidence="7">
    <location>
        <begin position="80"/>
        <end position="513"/>
    </location>
</feature>
<keyword evidence="4 6" id="KW-1133">Transmembrane helix</keyword>
<dbReference type="Gene3D" id="1.20.1250.20">
    <property type="entry name" value="MFS general substrate transporter like domains"/>
    <property type="match status" value="1"/>
</dbReference>
<dbReference type="RefSeq" id="XP_056772140.1">
    <property type="nucleotide sequence ID" value="XM_056904373.1"/>
</dbReference>
<evidence type="ECO:0000256" key="5">
    <source>
        <dbReference type="ARBA" id="ARBA00023136"/>
    </source>
</evidence>
<sequence length="526" mass="58412">MYKSLISGSNNPFTGRSWSIQYPYAIKYLEPTMSSSDRGPLGNGKIDDEKDLPLVLTTDWDGPNDPKNPKNFPPWRKWVMVFTVSFSSLCVTCTSALYSSIYGQITDQFHISELAATVGLSLFIFGMGVGPMFVAPISEFYGRRPVYFVSLALFTIWLIPCAAANNFGTMLAGRMLGGLTSAAFQSVAGGTIGDLFTRETLQLPMMVYTATPFAGPVLGPLLGGFINSFASWRWSFYVIIIWSASLWVITILFMKETYAPVLLRKKALHLQTTLGEGVDGGAAVQPRAASMQQALLRSMYRPFLLLFLEPMCFCLCLYTAVIIGTLYLFFGAFPLVFSNLYGFNLWQIGVTFLGQLIGTFLGVALDPLWRWNLQRLIRKYSADGKEFRPEYRLPPAILGAPLITVGLFWFGWSSTASIHWIMPVIGSVFFGLGVFLVFQGVITFLVDAYPLYAASALAANAFLRSSFAAAFPLFGVQMYEALGYQWATSLLAFLTVAMLPFPYIFYRFGPQIRAKSRFATVKQPPL</sequence>
<feature type="transmembrane region" description="Helical" evidence="6">
    <location>
        <begin position="146"/>
        <end position="165"/>
    </location>
</feature>
<evidence type="ECO:0000313" key="9">
    <source>
        <dbReference type="Proteomes" id="UP001213681"/>
    </source>
</evidence>
<dbReference type="GO" id="GO:0042908">
    <property type="term" value="P:xenobiotic transport"/>
    <property type="evidence" value="ECO:0007669"/>
    <property type="project" value="UniProtKB-ARBA"/>
</dbReference>
<keyword evidence="9" id="KW-1185">Reference proteome</keyword>
<comment type="caution">
    <text evidence="8">The sequence shown here is derived from an EMBL/GenBank/DDBJ whole genome shotgun (WGS) entry which is preliminary data.</text>
</comment>
<feature type="transmembrane region" description="Helical" evidence="6">
    <location>
        <begin position="393"/>
        <end position="412"/>
    </location>
</feature>
<dbReference type="FunFam" id="1.20.1250.20:FF:000082">
    <property type="entry name" value="MFS multidrug transporter, putative"/>
    <property type="match status" value="1"/>
</dbReference>